<evidence type="ECO:0000313" key="1">
    <source>
        <dbReference type="EMBL" id="EFH67676.1"/>
    </source>
</evidence>
<dbReference type="Gramene" id="scaffold_104428.1">
    <property type="protein sequence ID" value="scaffold_104428.1"/>
    <property type="gene ID" value="scaffold_104428.1"/>
</dbReference>
<protein>
    <submittedName>
        <fullName evidence="1">Expressed protein</fullName>
    </submittedName>
</protein>
<proteinExistence type="predicted"/>
<dbReference type="Proteomes" id="UP000008694">
    <property type="component" value="Unassembled WGS sequence"/>
</dbReference>
<gene>
    <name evidence="1" type="ORF">ARALYDRAFT_891634</name>
</gene>
<keyword evidence="2" id="KW-1185">Reference proteome</keyword>
<reference evidence="2" key="1">
    <citation type="journal article" date="2011" name="Nat. Genet.">
        <title>The Arabidopsis lyrata genome sequence and the basis of rapid genome size change.</title>
        <authorList>
            <person name="Hu T.T."/>
            <person name="Pattyn P."/>
            <person name="Bakker E.G."/>
            <person name="Cao J."/>
            <person name="Cheng J.-F."/>
            <person name="Clark R.M."/>
            <person name="Fahlgren N."/>
            <person name="Fawcett J.A."/>
            <person name="Grimwood J."/>
            <person name="Gundlach H."/>
            <person name="Haberer G."/>
            <person name="Hollister J.D."/>
            <person name="Ossowski S."/>
            <person name="Ottilar R.P."/>
            <person name="Salamov A.A."/>
            <person name="Schneeberger K."/>
            <person name="Spannagl M."/>
            <person name="Wang X."/>
            <person name="Yang L."/>
            <person name="Nasrallah M.E."/>
            <person name="Bergelson J."/>
            <person name="Carrington J.C."/>
            <person name="Gaut B.S."/>
            <person name="Schmutz J."/>
            <person name="Mayer K.F.X."/>
            <person name="Van de Peer Y."/>
            <person name="Grigoriev I.V."/>
            <person name="Nordborg M."/>
            <person name="Weigel D."/>
            <person name="Guo Y.-L."/>
        </authorList>
    </citation>
    <scope>NUCLEOTIDE SEQUENCE [LARGE SCALE GENOMIC DNA]</scope>
    <source>
        <strain evidence="2">cv. MN47</strain>
    </source>
</reference>
<name>D7KC28_ARALL</name>
<organism evidence="2">
    <name type="scientific">Arabidopsis lyrata subsp. lyrata</name>
    <name type="common">Lyre-leaved rock-cress</name>
    <dbReference type="NCBI Taxonomy" id="81972"/>
    <lineage>
        <taxon>Eukaryota</taxon>
        <taxon>Viridiplantae</taxon>
        <taxon>Streptophyta</taxon>
        <taxon>Embryophyta</taxon>
        <taxon>Tracheophyta</taxon>
        <taxon>Spermatophyta</taxon>
        <taxon>Magnoliopsida</taxon>
        <taxon>eudicotyledons</taxon>
        <taxon>Gunneridae</taxon>
        <taxon>Pentapetalae</taxon>
        <taxon>rosids</taxon>
        <taxon>malvids</taxon>
        <taxon>Brassicales</taxon>
        <taxon>Brassicaceae</taxon>
        <taxon>Camelineae</taxon>
        <taxon>Arabidopsis</taxon>
    </lineage>
</organism>
<dbReference type="HOGENOM" id="CLU_3016935_0_0_1"/>
<accession>D7KC28</accession>
<dbReference type="AlphaFoldDB" id="D7KC28"/>
<sequence length="56" mass="6373">MKNCVDGDGGEVFDTTAPRESSRFRFSTTKGCFGDMNVIVIQLKGYFRYFRVLPSK</sequence>
<dbReference type="EMBL" id="GL348713">
    <property type="protein sequence ID" value="EFH67676.1"/>
    <property type="molecule type" value="Genomic_DNA"/>
</dbReference>
<evidence type="ECO:0000313" key="2">
    <source>
        <dbReference type="Proteomes" id="UP000008694"/>
    </source>
</evidence>